<evidence type="ECO:0000259" key="3">
    <source>
        <dbReference type="PROSITE" id="PS50927"/>
    </source>
</evidence>
<dbReference type="PANTHER" id="PTHR32444:SF58">
    <property type="entry name" value="BULB-TYPE LECTIN DOMAIN-CONTAINING PROTEIN"/>
    <property type="match status" value="1"/>
</dbReference>
<keyword evidence="1" id="KW-0732">Signal</keyword>
<organism evidence="5 6">
    <name type="scientific">Cinchona calisaya</name>
    <dbReference type="NCBI Taxonomy" id="153742"/>
    <lineage>
        <taxon>Eukaryota</taxon>
        <taxon>Viridiplantae</taxon>
        <taxon>Streptophyta</taxon>
        <taxon>Embryophyta</taxon>
        <taxon>Tracheophyta</taxon>
        <taxon>Spermatophyta</taxon>
        <taxon>Magnoliopsida</taxon>
        <taxon>eudicotyledons</taxon>
        <taxon>Gunneridae</taxon>
        <taxon>Pentapetalae</taxon>
        <taxon>asterids</taxon>
        <taxon>lamiids</taxon>
        <taxon>Gentianales</taxon>
        <taxon>Rubiaceae</taxon>
        <taxon>Cinchonoideae</taxon>
        <taxon>Cinchoneae</taxon>
        <taxon>Cinchona</taxon>
    </lineage>
</organism>
<dbReference type="PANTHER" id="PTHR32444">
    <property type="entry name" value="BULB-TYPE LECTIN DOMAIN-CONTAINING PROTEIN"/>
    <property type="match status" value="1"/>
</dbReference>
<evidence type="ECO:0000256" key="1">
    <source>
        <dbReference type="ARBA" id="ARBA00022729"/>
    </source>
</evidence>
<evidence type="ECO:0000256" key="2">
    <source>
        <dbReference type="ARBA" id="ARBA00023180"/>
    </source>
</evidence>
<comment type="caution">
    <text evidence="5">The sequence shown here is derived from an EMBL/GenBank/DDBJ whole genome shotgun (WGS) entry which is preliminary data.</text>
</comment>
<dbReference type="InterPro" id="IPR035446">
    <property type="entry name" value="SLSG/EP1"/>
</dbReference>
<feature type="domain" description="Bulb-type lectin" evidence="3">
    <location>
        <begin position="72"/>
        <end position="193"/>
    </location>
</feature>
<protein>
    <submittedName>
        <fullName evidence="5">Uncharacterized protein</fullName>
    </submittedName>
</protein>
<dbReference type="SUPFAM" id="SSF51110">
    <property type="entry name" value="alpha-D-mannose-specific plant lectins"/>
    <property type="match status" value="1"/>
</dbReference>
<accession>A0ABD2Y9N3</accession>
<keyword evidence="2" id="KW-0325">Glycoprotein</keyword>
<dbReference type="PROSITE" id="PS50927">
    <property type="entry name" value="BULB_LECTIN"/>
    <property type="match status" value="1"/>
</dbReference>
<feature type="domain" description="Apple" evidence="4">
    <location>
        <begin position="403"/>
        <end position="484"/>
    </location>
</feature>
<keyword evidence="6" id="KW-1185">Reference proteome</keyword>
<evidence type="ECO:0000313" key="5">
    <source>
        <dbReference type="EMBL" id="KAL3503122.1"/>
    </source>
</evidence>
<reference evidence="5 6" key="1">
    <citation type="submission" date="2024-11" db="EMBL/GenBank/DDBJ databases">
        <title>A near-complete genome assembly of Cinchona calisaya.</title>
        <authorList>
            <person name="Lian D.C."/>
            <person name="Zhao X.W."/>
            <person name="Wei L."/>
        </authorList>
    </citation>
    <scope>NUCLEOTIDE SEQUENCE [LARGE SCALE GENOMIC DNA]</scope>
    <source>
        <tissue evidence="5">Nenye</tissue>
    </source>
</reference>
<evidence type="ECO:0000313" key="6">
    <source>
        <dbReference type="Proteomes" id="UP001630127"/>
    </source>
</evidence>
<dbReference type="Gene3D" id="2.90.10.10">
    <property type="entry name" value="Bulb-type lectin domain"/>
    <property type="match status" value="1"/>
</dbReference>
<dbReference type="InterPro" id="IPR001480">
    <property type="entry name" value="Bulb-type_lectin_dom"/>
</dbReference>
<dbReference type="CDD" id="cd00028">
    <property type="entry name" value="B_lectin"/>
    <property type="match status" value="1"/>
</dbReference>
<gene>
    <name evidence="5" type="ORF">ACH5RR_037571</name>
</gene>
<evidence type="ECO:0000259" key="4">
    <source>
        <dbReference type="PROSITE" id="PS50948"/>
    </source>
</evidence>
<dbReference type="Pfam" id="PF00024">
    <property type="entry name" value="PAN_1"/>
    <property type="match status" value="1"/>
</dbReference>
<dbReference type="PIRSF" id="PIRSF002686">
    <property type="entry name" value="SLG"/>
    <property type="match status" value="1"/>
</dbReference>
<dbReference type="InterPro" id="IPR003609">
    <property type="entry name" value="Pan_app"/>
</dbReference>
<dbReference type="SMART" id="SM00108">
    <property type="entry name" value="B_lectin"/>
    <property type="match status" value="1"/>
</dbReference>
<dbReference type="PROSITE" id="PS50948">
    <property type="entry name" value="PAN"/>
    <property type="match status" value="1"/>
</dbReference>
<dbReference type="Proteomes" id="UP001630127">
    <property type="component" value="Unassembled WGS sequence"/>
</dbReference>
<dbReference type="AlphaFoldDB" id="A0ABD2Y9N3"/>
<proteinExistence type="predicted"/>
<dbReference type="SUPFAM" id="SSF57414">
    <property type="entry name" value="Hairpin loop containing domain-like"/>
    <property type="match status" value="1"/>
</dbReference>
<name>A0ABD2Y9N3_9GENT</name>
<dbReference type="InterPro" id="IPR036426">
    <property type="entry name" value="Bulb-type_lectin_dom_sf"/>
</dbReference>
<sequence>MILQYSHSIYLPLQPKKKKKKSQMTSRNFPFSLCLSSLLLTIHFFFVTKTLAQVPANETFKIINEGEFGEYITEYDAGYRVIRNEVYDFFAFPFRLCFYNTTPGSFVLGMRAGIPRDEDLMRWVWDANRNRPVKENATLTFGKDGNLVLADVDGSVAWQTNTANKGVTGIQMLPNGNLVLYDKKGKFIWQSFDYPVDTLLAGMSVKQNNKLVSRTSDVDGRDGKYSLVLENSGFNLYINNSGQLVNYNGWSGSGGSFIRFYTAPIDQDPKSAGWELLLETFHDKKSSPSPKPSPSRRSLLQSFPVGSGNALILRKLNYNASISFLRLESDGNVKVFTYFDGVPYLKWSETFAFFSSYYVRECGLPSKCGSFGLCQRGMCVGCPSPSGLLGWTENCQPPKLKPCVERAKVDYYKIDSAEHFLNRESTGNGQGPIKIEACKEKCSKDCRCKGFVYKEDTKKCLLVPVLGTFIRNVNTSTAYIKYNSL</sequence>
<dbReference type="Pfam" id="PF01453">
    <property type="entry name" value="B_lectin"/>
    <property type="match status" value="1"/>
</dbReference>
<dbReference type="EMBL" id="JBJUIK010000015">
    <property type="protein sequence ID" value="KAL3503122.1"/>
    <property type="molecule type" value="Genomic_DNA"/>
</dbReference>